<dbReference type="Proteomes" id="UP000529783">
    <property type="component" value="Unassembled WGS sequence"/>
</dbReference>
<dbReference type="SUPFAM" id="SSF46785">
    <property type="entry name" value="Winged helix' DNA-binding domain"/>
    <property type="match status" value="1"/>
</dbReference>
<organism evidence="5 6">
    <name type="scientific">Actinomadura luteofluorescens</name>
    <dbReference type="NCBI Taxonomy" id="46163"/>
    <lineage>
        <taxon>Bacteria</taxon>
        <taxon>Bacillati</taxon>
        <taxon>Actinomycetota</taxon>
        <taxon>Actinomycetes</taxon>
        <taxon>Streptosporangiales</taxon>
        <taxon>Thermomonosporaceae</taxon>
        <taxon>Actinomadura</taxon>
    </lineage>
</organism>
<dbReference type="EMBL" id="JACCBA010000001">
    <property type="protein sequence ID" value="NYD45573.1"/>
    <property type="molecule type" value="Genomic_DNA"/>
</dbReference>
<dbReference type="PANTHER" id="PTHR44846:SF17">
    <property type="entry name" value="GNTR-FAMILY TRANSCRIPTIONAL REGULATOR"/>
    <property type="match status" value="1"/>
</dbReference>
<feature type="domain" description="HTH gntR-type" evidence="4">
    <location>
        <begin position="9"/>
        <end position="79"/>
    </location>
</feature>
<dbReference type="SMART" id="SM00345">
    <property type="entry name" value="HTH_GNTR"/>
    <property type="match status" value="1"/>
</dbReference>
<dbReference type="InterPro" id="IPR050679">
    <property type="entry name" value="Bact_HTH_transcr_reg"/>
</dbReference>
<evidence type="ECO:0000256" key="2">
    <source>
        <dbReference type="ARBA" id="ARBA00023125"/>
    </source>
</evidence>
<dbReference type="Pfam" id="PF00392">
    <property type="entry name" value="GntR"/>
    <property type="match status" value="1"/>
</dbReference>
<dbReference type="GO" id="GO:0045892">
    <property type="term" value="P:negative regulation of DNA-templated transcription"/>
    <property type="evidence" value="ECO:0007669"/>
    <property type="project" value="TreeGrafter"/>
</dbReference>
<dbReference type="AlphaFoldDB" id="A0A7Y9EDA2"/>
<sequence>MSLDPDDPRPPYQQVSSSLRAAILTKKEGFAPGDKLPSGPELARRYTVARGTVDKALELLRSEGLIITRQGSGSFVRERTERPVGLRPHIEAAFAEPQVTLDFAGFSSETLYNAMQEPLDKIRSGRLTPESITVRLLLPDTTVPMAVPVLVDGLRDEVALRDRARNIALTNAGGIEHSVGVLAEYGLVKSVSVEVRVHKASSLFKLYILNRKEAFFGFYPLRERSLSLEGEPRTFFDVTGKDTTLFHHSAGPDDASLGSLYIQQAQLWFDSVWNTIAYERQP</sequence>
<dbReference type="GO" id="GO:0003677">
    <property type="term" value="F:DNA binding"/>
    <property type="evidence" value="ECO:0007669"/>
    <property type="project" value="UniProtKB-KW"/>
</dbReference>
<dbReference type="InterPro" id="IPR036390">
    <property type="entry name" value="WH_DNA-bd_sf"/>
</dbReference>
<evidence type="ECO:0000256" key="3">
    <source>
        <dbReference type="ARBA" id="ARBA00023163"/>
    </source>
</evidence>
<dbReference type="InterPro" id="IPR000524">
    <property type="entry name" value="Tscrpt_reg_HTH_GntR"/>
</dbReference>
<protein>
    <submittedName>
        <fullName evidence="5">DNA-binding transcriptional regulator YhcF (GntR family)</fullName>
    </submittedName>
</protein>
<evidence type="ECO:0000313" key="5">
    <source>
        <dbReference type="EMBL" id="NYD45573.1"/>
    </source>
</evidence>
<gene>
    <name evidence="5" type="ORF">BJY14_001556</name>
</gene>
<keyword evidence="2 5" id="KW-0238">DNA-binding</keyword>
<dbReference type="Gene3D" id="1.10.10.10">
    <property type="entry name" value="Winged helix-like DNA-binding domain superfamily/Winged helix DNA-binding domain"/>
    <property type="match status" value="1"/>
</dbReference>
<reference evidence="5 6" key="1">
    <citation type="submission" date="2020-07" db="EMBL/GenBank/DDBJ databases">
        <title>Sequencing the genomes of 1000 actinobacteria strains.</title>
        <authorList>
            <person name="Klenk H.-P."/>
        </authorList>
    </citation>
    <scope>NUCLEOTIDE SEQUENCE [LARGE SCALE GENOMIC DNA]</scope>
    <source>
        <strain evidence="5 6">DSM 40398</strain>
    </source>
</reference>
<dbReference type="CDD" id="cd07377">
    <property type="entry name" value="WHTH_GntR"/>
    <property type="match status" value="1"/>
</dbReference>
<evidence type="ECO:0000313" key="6">
    <source>
        <dbReference type="Proteomes" id="UP000529783"/>
    </source>
</evidence>
<keyword evidence="6" id="KW-1185">Reference proteome</keyword>
<keyword evidence="3" id="KW-0804">Transcription</keyword>
<comment type="caution">
    <text evidence="5">The sequence shown here is derived from an EMBL/GenBank/DDBJ whole genome shotgun (WGS) entry which is preliminary data.</text>
</comment>
<proteinExistence type="predicted"/>
<dbReference type="PROSITE" id="PS50949">
    <property type="entry name" value="HTH_GNTR"/>
    <property type="match status" value="1"/>
</dbReference>
<evidence type="ECO:0000256" key="1">
    <source>
        <dbReference type="ARBA" id="ARBA00023015"/>
    </source>
</evidence>
<dbReference type="PRINTS" id="PR00035">
    <property type="entry name" value="HTHGNTR"/>
</dbReference>
<accession>A0A7Y9EDA2</accession>
<dbReference type="PANTHER" id="PTHR44846">
    <property type="entry name" value="MANNOSYL-D-GLYCERATE TRANSPORT/METABOLISM SYSTEM REPRESSOR MNGR-RELATED"/>
    <property type="match status" value="1"/>
</dbReference>
<dbReference type="GO" id="GO:0003700">
    <property type="term" value="F:DNA-binding transcription factor activity"/>
    <property type="evidence" value="ECO:0007669"/>
    <property type="project" value="InterPro"/>
</dbReference>
<dbReference type="RefSeq" id="WP_179842977.1">
    <property type="nucleotide sequence ID" value="NZ_JACCBA010000001.1"/>
</dbReference>
<name>A0A7Y9EDA2_9ACTN</name>
<keyword evidence="1" id="KW-0805">Transcription regulation</keyword>
<dbReference type="InterPro" id="IPR036388">
    <property type="entry name" value="WH-like_DNA-bd_sf"/>
</dbReference>
<evidence type="ECO:0000259" key="4">
    <source>
        <dbReference type="PROSITE" id="PS50949"/>
    </source>
</evidence>